<accession>A0ABD5WBJ8</accession>
<sequence>MNGDGGRAPAGDADADSGSGDDAGDAGDAGEVGDTFGVGIHVTSEEFRFVVHVPSDIDAGWSDPDEFQRRIERVTWETLDQGETLRAVARTADAEETVTLGTVTMRPGGEVVGHTLAPPEE</sequence>
<dbReference type="GeneID" id="81126206"/>
<evidence type="ECO:0000313" key="3">
    <source>
        <dbReference type="EMBL" id="MFC7070679.1"/>
    </source>
</evidence>
<dbReference type="InterPro" id="IPR058437">
    <property type="entry name" value="DUF8124"/>
</dbReference>
<keyword evidence="4" id="KW-1185">Reference proteome</keyword>
<protein>
    <recommendedName>
        <fullName evidence="2">DUF8124 domain-containing protein</fullName>
    </recommendedName>
</protein>
<feature type="compositionally biased region" description="Low complexity" evidence="1">
    <location>
        <begin position="9"/>
        <end position="20"/>
    </location>
</feature>
<evidence type="ECO:0000313" key="4">
    <source>
        <dbReference type="Proteomes" id="UP001596461"/>
    </source>
</evidence>
<feature type="domain" description="DUF8124" evidence="2">
    <location>
        <begin position="32"/>
        <end position="118"/>
    </location>
</feature>
<dbReference type="AlphaFoldDB" id="A0ABD5WBJ8"/>
<gene>
    <name evidence="3" type="ORF">ACFQL9_13575</name>
</gene>
<organism evidence="3 4">
    <name type="scientific">Halobaculum lipolyticum</name>
    <dbReference type="NCBI Taxonomy" id="3032001"/>
    <lineage>
        <taxon>Archaea</taxon>
        <taxon>Methanobacteriati</taxon>
        <taxon>Methanobacteriota</taxon>
        <taxon>Stenosarchaea group</taxon>
        <taxon>Halobacteria</taxon>
        <taxon>Halobacteriales</taxon>
        <taxon>Haloferacaceae</taxon>
        <taxon>Halobaculum</taxon>
    </lineage>
</organism>
<dbReference type="Proteomes" id="UP001596461">
    <property type="component" value="Unassembled WGS sequence"/>
</dbReference>
<reference evidence="3 4" key="1">
    <citation type="journal article" date="2019" name="Int. J. Syst. Evol. Microbiol.">
        <title>The Global Catalogue of Microorganisms (GCM) 10K type strain sequencing project: providing services to taxonomists for standard genome sequencing and annotation.</title>
        <authorList>
            <consortium name="The Broad Institute Genomics Platform"/>
            <consortium name="The Broad Institute Genome Sequencing Center for Infectious Disease"/>
            <person name="Wu L."/>
            <person name="Ma J."/>
        </authorList>
    </citation>
    <scope>NUCLEOTIDE SEQUENCE [LARGE SCALE GENOMIC DNA]</scope>
    <source>
        <strain evidence="3 4">DT31</strain>
    </source>
</reference>
<dbReference type="Pfam" id="PF26445">
    <property type="entry name" value="DUF8124"/>
    <property type="match status" value="1"/>
</dbReference>
<proteinExistence type="predicted"/>
<dbReference type="EMBL" id="JBHTAH010000013">
    <property type="protein sequence ID" value="MFC7070679.1"/>
    <property type="molecule type" value="Genomic_DNA"/>
</dbReference>
<name>A0ABD5WBJ8_9EURY</name>
<feature type="region of interest" description="Disordered" evidence="1">
    <location>
        <begin position="1"/>
        <end position="37"/>
    </location>
</feature>
<comment type="caution">
    <text evidence="3">The sequence shown here is derived from an EMBL/GenBank/DDBJ whole genome shotgun (WGS) entry which is preliminary data.</text>
</comment>
<dbReference type="RefSeq" id="WP_321170374.1">
    <property type="nucleotide sequence ID" value="NZ_CP126154.1"/>
</dbReference>
<evidence type="ECO:0000259" key="2">
    <source>
        <dbReference type="Pfam" id="PF26445"/>
    </source>
</evidence>
<evidence type="ECO:0000256" key="1">
    <source>
        <dbReference type="SAM" id="MobiDB-lite"/>
    </source>
</evidence>